<dbReference type="AlphaFoldDB" id="A0A9P8SYK0"/>
<feature type="transmembrane region" description="Helical" evidence="1">
    <location>
        <begin position="12"/>
        <end position="32"/>
    </location>
</feature>
<protein>
    <submittedName>
        <fullName evidence="2">Uncharacterized protein</fullName>
    </submittedName>
</protein>
<sequence>MLMRLCREVARTLTFILIRWGASSLLWLVIMLEVDNDCVDLREDDPAPLMSLVETGPDVVEYVEGTDDGADDMDAIARDDDDVERVCLRGAITLEEKFLVL</sequence>
<comment type="caution">
    <text evidence="2">The sequence shown here is derived from an EMBL/GenBank/DDBJ whole genome shotgun (WGS) entry which is preliminary data.</text>
</comment>
<keyword evidence="1" id="KW-0812">Transmembrane</keyword>
<organism evidence="2 3">
    <name type="scientific">Ogataea polymorpha</name>
    <dbReference type="NCBI Taxonomy" id="460523"/>
    <lineage>
        <taxon>Eukaryota</taxon>
        <taxon>Fungi</taxon>
        <taxon>Dikarya</taxon>
        <taxon>Ascomycota</taxon>
        <taxon>Saccharomycotina</taxon>
        <taxon>Pichiomycetes</taxon>
        <taxon>Pichiales</taxon>
        <taxon>Pichiaceae</taxon>
        <taxon>Ogataea</taxon>
    </lineage>
</organism>
<proteinExistence type="predicted"/>
<evidence type="ECO:0000256" key="1">
    <source>
        <dbReference type="SAM" id="Phobius"/>
    </source>
</evidence>
<evidence type="ECO:0000313" key="2">
    <source>
        <dbReference type="EMBL" id="KAH3659149.1"/>
    </source>
</evidence>
<keyword evidence="3" id="KW-1185">Reference proteome</keyword>
<evidence type="ECO:0000313" key="3">
    <source>
        <dbReference type="Proteomes" id="UP000788993"/>
    </source>
</evidence>
<reference evidence="2" key="1">
    <citation type="journal article" date="2021" name="Open Biol.">
        <title>Shared evolutionary footprints suggest mitochondrial oxidative damage underlies multiple complex I losses in fungi.</title>
        <authorList>
            <person name="Schikora-Tamarit M.A."/>
            <person name="Marcet-Houben M."/>
            <person name="Nosek J."/>
            <person name="Gabaldon T."/>
        </authorList>
    </citation>
    <scope>NUCLEOTIDE SEQUENCE</scope>
    <source>
        <strain evidence="2">NCAIM Y.01608</strain>
    </source>
</reference>
<keyword evidence="1" id="KW-0472">Membrane</keyword>
<gene>
    <name evidence="2" type="ORF">OGATHE_006032</name>
</gene>
<reference evidence="2" key="2">
    <citation type="submission" date="2021-01" db="EMBL/GenBank/DDBJ databases">
        <authorList>
            <person name="Schikora-Tamarit M.A."/>
        </authorList>
    </citation>
    <scope>NUCLEOTIDE SEQUENCE</scope>
    <source>
        <strain evidence="2">NCAIM Y.01608</strain>
    </source>
</reference>
<name>A0A9P8SYK0_9ASCO</name>
<dbReference type="Proteomes" id="UP000788993">
    <property type="component" value="Unassembled WGS sequence"/>
</dbReference>
<accession>A0A9P8SYK0</accession>
<dbReference type="EMBL" id="JAEUBD010001540">
    <property type="protein sequence ID" value="KAH3659149.1"/>
    <property type="molecule type" value="Genomic_DNA"/>
</dbReference>
<keyword evidence="1" id="KW-1133">Transmembrane helix</keyword>